<evidence type="ECO:0000256" key="13">
    <source>
        <dbReference type="HAMAP-Rule" id="MF_00184"/>
    </source>
</evidence>
<dbReference type="CDD" id="cd00771">
    <property type="entry name" value="ThrRS_core"/>
    <property type="match status" value="1"/>
</dbReference>
<evidence type="ECO:0000256" key="10">
    <source>
        <dbReference type="ARBA" id="ARBA00022917"/>
    </source>
</evidence>
<feature type="binding site" evidence="13">
    <location>
        <position position="335"/>
    </location>
    <ligand>
        <name>Zn(2+)</name>
        <dbReference type="ChEBI" id="CHEBI:29105"/>
        <note>catalytic</note>
    </ligand>
</feature>
<keyword evidence="10 13" id="KW-0648">Protein biosynthesis</keyword>
<dbReference type="GO" id="GO:0005524">
    <property type="term" value="F:ATP binding"/>
    <property type="evidence" value="ECO:0007669"/>
    <property type="project" value="UniProtKB-UniRule"/>
</dbReference>
<evidence type="ECO:0000256" key="2">
    <source>
        <dbReference type="ARBA" id="ARBA00022490"/>
    </source>
</evidence>
<dbReference type="Gene3D" id="3.30.930.10">
    <property type="entry name" value="Bira Bifunctional Protein, Domain 2"/>
    <property type="match status" value="1"/>
</dbReference>
<dbReference type="Pfam" id="PF03129">
    <property type="entry name" value="HGTP_anticodon"/>
    <property type="match status" value="1"/>
</dbReference>
<keyword evidence="16" id="KW-1185">Reference proteome</keyword>
<keyword evidence="4 13" id="KW-0436">Ligase</keyword>
<dbReference type="PANTHER" id="PTHR11451:SF56">
    <property type="entry name" value="THREONINE--TRNA LIGASE 1"/>
    <property type="match status" value="1"/>
</dbReference>
<evidence type="ECO:0000256" key="7">
    <source>
        <dbReference type="ARBA" id="ARBA00022833"/>
    </source>
</evidence>
<dbReference type="InterPro" id="IPR012947">
    <property type="entry name" value="tRNA_SAD"/>
</dbReference>
<dbReference type="GO" id="GO:0004829">
    <property type="term" value="F:threonine-tRNA ligase activity"/>
    <property type="evidence" value="ECO:0007669"/>
    <property type="project" value="UniProtKB-UniRule"/>
</dbReference>
<comment type="catalytic activity">
    <reaction evidence="12 13">
        <text>tRNA(Thr) + L-threonine + ATP = L-threonyl-tRNA(Thr) + AMP + diphosphate + H(+)</text>
        <dbReference type="Rhea" id="RHEA:24624"/>
        <dbReference type="Rhea" id="RHEA-COMP:9670"/>
        <dbReference type="Rhea" id="RHEA-COMP:9704"/>
        <dbReference type="ChEBI" id="CHEBI:15378"/>
        <dbReference type="ChEBI" id="CHEBI:30616"/>
        <dbReference type="ChEBI" id="CHEBI:33019"/>
        <dbReference type="ChEBI" id="CHEBI:57926"/>
        <dbReference type="ChEBI" id="CHEBI:78442"/>
        <dbReference type="ChEBI" id="CHEBI:78534"/>
        <dbReference type="ChEBI" id="CHEBI:456215"/>
        <dbReference type="EC" id="6.1.1.3"/>
    </reaction>
</comment>
<proteinExistence type="inferred from homology"/>
<evidence type="ECO:0000256" key="11">
    <source>
        <dbReference type="ARBA" id="ARBA00023146"/>
    </source>
</evidence>
<dbReference type="STRING" id="1212491.LFA_2287"/>
<evidence type="ECO:0000256" key="8">
    <source>
        <dbReference type="ARBA" id="ARBA00022840"/>
    </source>
</evidence>
<dbReference type="SUPFAM" id="SSF55681">
    <property type="entry name" value="Class II aaRS and biotin synthetases"/>
    <property type="match status" value="1"/>
</dbReference>
<evidence type="ECO:0000256" key="4">
    <source>
        <dbReference type="ARBA" id="ARBA00022598"/>
    </source>
</evidence>
<dbReference type="HAMAP" id="MF_00184">
    <property type="entry name" value="Thr_tRNA_synth"/>
    <property type="match status" value="1"/>
</dbReference>
<dbReference type="Pfam" id="PF00587">
    <property type="entry name" value="tRNA-synt_2b"/>
    <property type="match status" value="1"/>
</dbReference>
<keyword evidence="5 13" id="KW-0479">Metal-binding</keyword>
<keyword evidence="6 13" id="KW-0547">Nucleotide-binding</keyword>
<keyword evidence="9 13" id="KW-0694">RNA-binding</keyword>
<dbReference type="InterPro" id="IPR036621">
    <property type="entry name" value="Anticodon-bd_dom_sf"/>
</dbReference>
<dbReference type="HOGENOM" id="CLU_008554_3_1_6"/>
<comment type="subcellular location">
    <subcellularLocation>
        <location evidence="13">Cytoplasm</location>
    </subcellularLocation>
</comment>
<comment type="caution">
    <text evidence="13">Lacks conserved residue(s) required for the propagation of feature annotation.</text>
</comment>
<evidence type="ECO:0000313" key="16">
    <source>
        <dbReference type="Proteomes" id="UP000032430"/>
    </source>
</evidence>
<dbReference type="InterPro" id="IPR045864">
    <property type="entry name" value="aa-tRNA-synth_II/BPL/LPL"/>
</dbReference>
<accession>A0A098G6P8</accession>
<evidence type="ECO:0000256" key="9">
    <source>
        <dbReference type="ARBA" id="ARBA00022884"/>
    </source>
</evidence>
<dbReference type="Gene3D" id="3.40.50.800">
    <property type="entry name" value="Anticodon-binding domain"/>
    <property type="match status" value="1"/>
</dbReference>
<keyword evidence="3 13" id="KW-0820">tRNA-binding</keyword>
<feature type="domain" description="Aminoacyl-transfer RNA synthetases class-II family profile" evidence="14">
    <location>
        <begin position="190"/>
        <end position="488"/>
    </location>
</feature>
<dbReference type="EC" id="6.1.1.3" evidence="13"/>
<dbReference type="NCBIfam" id="TIGR00418">
    <property type="entry name" value="thrS"/>
    <property type="match status" value="1"/>
</dbReference>
<dbReference type="SUPFAM" id="SSF52954">
    <property type="entry name" value="Class II aaRS ABD-related"/>
    <property type="match status" value="1"/>
</dbReference>
<dbReference type="Gene3D" id="3.30.980.10">
    <property type="entry name" value="Threonyl-trna Synthetase, Chain A, domain 2"/>
    <property type="match status" value="1"/>
</dbReference>
<dbReference type="InterPro" id="IPR006195">
    <property type="entry name" value="aa-tRNA-synth_II"/>
</dbReference>
<name>A0A098G6P8_9GAMM</name>
<dbReference type="FunFam" id="3.30.980.10:FF:000005">
    <property type="entry name" value="Threonyl-tRNA synthetase, mitochondrial"/>
    <property type="match status" value="1"/>
</dbReference>
<dbReference type="EMBL" id="LN614827">
    <property type="protein sequence ID" value="CEG57661.1"/>
    <property type="molecule type" value="Genomic_DNA"/>
</dbReference>
<comment type="similarity">
    <text evidence="1 13">Belongs to the class-II aminoacyl-tRNA synthetase family.</text>
</comment>
<dbReference type="InterPro" id="IPR047246">
    <property type="entry name" value="ThrRS_anticodon"/>
</dbReference>
<dbReference type="PROSITE" id="PS50862">
    <property type="entry name" value="AA_TRNA_LIGASE_II"/>
    <property type="match status" value="1"/>
</dbReference>
<dbReference type="Proteomes" id="UP000032430">
    <property type="component" value="Chromosome I"/>
</dbReference>
<dbReference type="InterPro" id="IPR004154">
    <property type="entry name" value="Anticodon-bd"/>
</dbReference>
<dbReference type="SMART" id="SM00863">
    <property type="entry name" value="tRNA_SAD"/>
    <property type="match status" value="1"/>
</dbReference>
<evidence type="ECO:0000259" key="14">
    <source>
        <dbReference type="PROSITE" id="PS50862"/>
    </source>
</evidence>
<dbReference type="PANTHER" id="PTHR11451">
    <property type="entry name" value="THREONINE-TRNA LIGASE"/>
    <property type="match status" value="1"/>
</dbReference>
<keyword evidence="7 13" id="KW-0862">Zinc</keyword>
<dbReference type="PRINTS" id="PR01047">
    <property type="entry name" value="TRNASYNTHTHR"/>
</dbReference>
<dbReference type="GO" id="GO:0000049">
    <property type="term" value="F:tRNA binding"/>
    <property type="evidence" value="ECO:0007669"/>
    <property type="project" value="UniProtKB-KW"/>
</dbReference>
<dbReference type="CDD" id="cd00860">
    <property type="entry name" value="ThrRS_anticodon"/>
    <property type="match status" value="1"/>
</dbReference>
<dbReference type="GO" id="GO:0046872">
    <property type="term" value="F:metal ion binding"/>
    <property type="evidence" value="ECO:0007669"/>
    <property type="project" value="UniProtKB-KW"/>
</dbReference>
<keyword evidence="8 13" id="KW-0067">ATP-binding</keyword>
<dbReference type="FunFam" id="3.40.50.800:FF:000001">
    <property type="entry name" value="Threonine--tRNA ligase"/>
    <property type="match status" value="1"/>
</dbReference>
<dbReference type="GO" id="GO:0006435">
    <property type="term" value="P:threonyl-tRNA aminoacylation"/>
    <property type="evidence" value="ECO:0007669"/>
    <property type="project" value="UniProtKB-UniRule"/>
</dbReference>
<feature type="binding site" evidence="13">
    <location>
        <position position="284"/>
    </location>
    <ligand>
        <name>Zn(2+)</name>
        <dbReference type="ChEBI" id="CHEBI:29105"/>
        <note>catalytic</note>
    </ligand>
</feature>
<evidence type="ECO:0000313" key="15">
    <source>
        <dbReference type="EMBL" id="CEG57661.1"/>
    </source>
</evidence>
<dbReference type="InterPro" id="IPR002314">
    <property type="entry name" value="aa-tRNA-synt_IIb"/>
</dbReference>
<keyword evidence="11 13" id="KW-0030">Aminoacyl-tRNA synthetase</keyword>
<dbReference type="OrthoDB" id="9802304at2"/>
<evidence type="ECO:0000256" key="12">
    <source>
        <dbReference type="ARBA" id="ARBA00049515"/>
    </source>
</evidence>
<dbReference type="InterPro" id="IPR002320">
    <property type="entry name" value="Thr-tRNA-ligase_IIa"/>
</dbReference>
<evidence type="ECO:0000256" key="6">
    <source>
        <dbReference type="ARBA" id="ARBA00022741"/>
    </source>
</evidence>
<organism evidence="15 16">
    <name type="scientific">Legionella fallonii LLAP-10</name>
    <dbReference type="NCBI Taxonomy" id="1212491"/>
    <lineage>
        <taxon>Bacteria</taxon>
        <taxon>Pseudomonadati</taxon>
        <taxon>Pseudomonadota</taxon>
        <taxon>Gammaproteobacteria</taxon>
        <taxon>Legionellales</taxon>
        <taxon>Legionellaceae</taxon>
        <taxon>Legionella</taxon>
    </lineage>
</organism>
<comment type="subunit">
    <text evidence="13">Homodimer.</text>
</comment>
<dbReference type="InterPro" id="IPR033728">
    <property type="entry name" value="ThrRS_core"/>
</dbReference>
<dbReference type="KEGG" id="lfa:LFA_2287"/>
<sequence>MEQHKSDNNELLKIRHSCEHILMEAMEKLYPGIIKASGPATEDGFYFDFELPERLRVSEADFPVIEQEMQHIIDKNHSFQRKEMSLAEARHLFENNVYKQEWLDEIEKKNSIPSVYWTGTHDNAYYDLCAGPHVEHTREIKAFKLLSIAGAYWRGNSNNKMLVRLYGTAFKTQKELKHYLFNREEAKKRDHRKLGKELGLFTFSPDLVGQGLPLWLPKGTILRDELEGWARRVEAEHGYQRVVTPIIGKEALYKCSGHLAYFKEDMYAPITIDDERYYLRPMNCPHHHQIYKSDKRSYRDLPFRIAEYGNAFRYEASGALSGLMRTRGFCQNDAHIYCRVDQAEEEFANVLRLYLYYFKILGIQDYYLRLSKPDLSQGDKYINNPEQWEKALIIVRKAMQQVDFPFVEVDGEAAFYGPKVDVQIKSAIGTEYTISTNQLDFLTSERFDLNYVGEDGELHPVYVIHRAPLGSHERMIAYLIEHFAGAFPVWLSPTQAMIVSVSDKQVEYCTNIYKLLLQHGIRVELNLASETMSYKIRSAVIQKIPYIVIIGDHEATSQTVSIRDRKGAQKSNLSVDTFIQEMCKVIKSKSLELWD</sequence>
<dbReference type="Gene3D" id="3.30.54.20">
    <property type="match status" value="1"/>
</dbReference>
<feature type="binding site" evidence="13">
    <location>
        <position position="465"/>
    </location>
    <ligand>
        <name>Zn(2+)</name>
        <dbReference type="ChEBI" id="CHEBI:29105"/>
        <note>catalytic</note>
    </ligand>
</feature>
<comment type="cofactor">
    <cofactor evidence="13">
        <name>Zn(2+)</name>
        <dbReference type="ChEBI" id="CHEBI:29105"/>
    </cofactor>
    <text evidence="13">Binds 1 zinc ion per subunit.</text>
</comment>
<dbReference type="Pfam" id="PF07973">
    <property type="entry name" value="tRNA_SAD"/>
    <property type="match status" value="1"/>
</dbReference>
<evidence type="ECO:0000256" key="5">
    <source>
        <dbReference type="ARBA" id="ARBA00022723"/>
    </source>
</evidence>
<dbReference type="RefSeq" id="WP_045096117.1">
    <property type="nucleotide sequence ID" value="NZ_LN614827.1"/>
</dbReference>
<evidence type="ECO:0000256" key="1">
    <source>
        <dbReference type="ARBA" id="ARBA00008226"/>
    </source>
</evidence>
<dbReference type="SUPFAM" id="SSF55186">
    <property type="entry name" value="ThrRS/AlaRS common domain"/>
    <property type="match status" value="1"/>
</dbReference>
<dbReference type="FunFam" id="3.30.930.10:FF:000002">
    <property type="entry name" value="Threonine--tRNA ligase"/>
    <property type="match status" value="1"/>
</dbReference>
<protein>
    <recommendedName>
        <fullName evidence="13">Threonine--tRNA ligase</fullName>
        <ecNumber evidence="13">6.1.1.3</ecNumber>
    </recommendedName>
    <alternativeName>
        <fullName evidence="13">Threonyl-tRNA synthetase</fullName>
        <shortName evidence="13">ThrRS</shortName>
    </alternativeName>
</protein>
<dbReference type="AlphaFoldDB" id="A0A098G6P8"/>
<keyword evidence="2 13" id="KW-0963">Cytoplasm</keyword>
<gene>
    <name evidence="13 15" type="primary">thrS</name>
    <name evidence="15" type="ORF">LFA_2287</name>
</gene>
<dbReference type="InterPro" id="IPR018163">
    <property type="entry name" value="Thr/Ala-tRNA-synth_IIc_edit"/>
</dbReference>
<dbReference type="GO" id="GO:0005737">
    <property type="term" value="C:cytoplasm"/>
    <property type="evidence" value="ECO:0007669"/>
    <property type="project" value="UniProtKB-SubCell"/>
</dbReference>
<evidence type="ECO:0000256" key="3">
    <source>
        <dbReference type="ARBA" id="ARBA00022555"/>
    </source>
</evidence>
<reference evidence="16" key="1">
    <citation type="submission" date="2014-09" db="EMBL/GenBank/DDBJ databases">
        <authorList>
            <person name="Gomez-Valero L."/>
        </authorList>
    </citation>
    <scope>NUCLEOTIDE SEQUENCE [LARGE SCALE GENOMIC DNA]</scope>
    <source>
        <strain evidence="16">ATCC700992</strain>
    </source>
</reference>